<keyword evidence="4" id="KW-1185">Reference proteome</keyword>
<gene>
    <name evidence="2" type="ORF">ZHAS_00000632</name>
</gene>
<dbReference type="EMBL" id="ATLV01003126">
    <property type="status" value="NOT_ANNOTATED_CDS"/>
    <property type="molecule type" value="Genomic_DNA"/>
</dbReference>
<evidence type="ECO:0000256" key="1">
    <source>
        <dbReference type="SAM" id="MobiDB-lite"/>
    </source>
</evidence>
<reference evidence="3" key="2">
    <citation type="submission" date="2020-05" db="UniProtKB">
        <authorList>
            <consortium name="EnsemblMetazoa"/>
        </authorList>
    </citation>
    <scope>IDENTIFICATION</scope>
</reference>
<dbReference type="OrthoDB" id="7741192at2759"/>
<organism evidence="2">
    <name type="scientific">Anopheles sinensis</name>
    <name type="common">Mosquito</name>
    <dbReference type="NCBI Taxonomy" id="74873"/>
    <lineage>
        <taxon>Eukaryota</taxon>
        <taxon>Metazoa</taxon>
        <taxon>Ecdysozoa</taxon>
        <taxon>Arthropoda</taxon>
        <taxon>Hexapoda</taxon>
        <taxon>Insecta</taxon>
        <taxon>Pterygota</taxon>
        <taxon>Neoptera</taxon>
        <taxon>Endopterygota</taxon>
        <taxon>Diptera</taxon>
        <taxon>Nematocera</taxon>
        <taxon>Culicoidea</taxon>
        <taxon>Culicidae</taxon>
        <taxon>Anophelinae</taxon>
        <taxon>Anopheles</taxon>
    </lineage>
</organism>
<name>A0A084WUY4_ANOSI</name>
<dbReference type="VEuPathDB" id="VectorBase:ASIC000632"/>
<dbReference type="VEuPathDB" id="VectorBase:ASIS016378"/>
<accession>A0A084WUY4</accession>
<reference evidence="2 4" key="1">
    <citation type="journal article" date="2014" name="BMC Genomics">
        <title>Genome sequence of Anopheles sinensis provides insight into genetics basis of mosquito competence for malaria parasites.</title>
        <authorList>
            <person name="Zhou D."/>
            <person name="Zhang D."/>
            <person name="Ding G."/>
            <person name="Shi L."/>
            <person name="Hou Q."/>
            <person name="Ye Y."/>
            <person name="Xu Y."/>
            <person name="Zhou H."/>
            <person name="Xiong C."/>
            <person name="Li S."/>
            <person name="Yu J."/>
            <person name="Hong S."/>
            <person name="Yu X."/>
            <person name="Zou P."/>
            <person name="Chen C."/>
            <person name="Chang X."/>
            <person name="Wang W."/>
            <person name="Lv Y."/>
            <person name="Sun Y."/>
            <person name="Ma L."/>
            <person name="Shen B."/>
            <person name="Zhu C."/>
        </authorList>
    </citation>
    <scope>NUCLEOTIDE SEQUENCE [LARGE SCALE GENOMIC DNA]</scope>
</reference>
<dbReference type="EnsemblMetazoa" id="ASIC000632-RA">
    <property type="protein sequence ID" value="ASIC000632-PA"/>
    <property type="gene ID" value="ASIC000632"/>
</dbReference>
<evidence type="ECO:0000313" key="2">
    <source>
        <dbReference type="EMBL" id="KFB54028.1"/>
    </source>
</evidence>
<feature type="compositionally biased region" description="Polar residues" evidence="1">
    <location>
        <begin position="19"/>
        <end position="28"/>
    </location>
</feature>
<feature type="region of interest" description="Disordered" evidence="1">
    <location>
        <begin position="1"/>
        <end position="83"/>
    </location>
</feature>
<dbReference type="EMBL" id="KL641176">
    <property type="protein sequence ID" value="KFB54028.1"/>
    <property type="molecule type" value="Genomic_DNA"/>
</dbReference>
<evidence type="ECO:0000313" key="4">
    <source>
        <dbReference type="Proteomes" id="UP000030765"/>
    </source>
</evidence>
<proteinExistence type="predicted"/>
<dbReference type="Proteomes" id="UP000030765">
    <property type="component" value="Unassembled WGS sequence"/>
</dbReference>
<dbReference type="AlphaFoldDB" id="A0A084WUY4"/>
<evidence type="ECO:0000313" key="3">
    <source>
        <dbReference type="EnsemblMetazoa" id="ASIC000632-PA"/>
    </source>
</evidence>
<sequence length="128" mass="13441">MSAVPLREQPSAGRCSVVGSLSETNDINTPGYPITPGALDTPKSQQSPTSTAVCYYRPDEGDVMQPPNETLPPEGPAVQESLGPGSLVVADCTSEDSDKMEIVSGDLMFVISTTPLMELFSQEPSPAP</sequence>
<protein>
    <submittedName>
        <fullName evidence="2 3">Uncharacterized protein</fullName>
    </submittedName>
</protein>
<feature type="compositionally biased region" description="Polar residues" evidence="1">
    <location>
        <begin position="42"/>
        <end position="52"/>
    </location>
</feature>